<evidence type="ECO:0000313" key="3">
    <source>
        <dbReference type="EMBL" id="SHJ26588.1"/>
    </source>
</evidence>
<dbReference type="Pfam" id="PF17963">
    <property type="entry name" value="Big_9"/>
    <property type="match status" value="1"/>
</dbReference>
<organism evidence="3 4">
    <name type="scientific">Pseudozobellia thermophila</name>
    <dbReference type="NCBI Taxonomy" id="192903"/>
    <lineage>
        <taxon>Bacteria</taxon>
        <taxon>Pseudomonadati</taxon>
        <taxon>Bacteroidota</taxon>
        <taxon>Flavobacteriia</taxon>
        <taxon>Flavobacteriales</taxon>
        <taxon>Flavobacteriaceae</taxon>
        <taxon>Pseudozobellia</taxon>
    </lineage>
</organism>
<evidence type="ECO:0000313" key="4">
    <source>
        <dbReference type="Proteomes" id="UP000184543"/>
    </source>
</evidence>
<feature type="domain" description="DUF7507" evidence="2">
    <location>
        <begin position="219"/>
        <end position="331"/>
    </location>
</feature>
<feature type="compositionally biased region" description="Acidic residues" evidence="1">
    <location>
        <begin position="335"/>
        <end position="351"/>
    </location>
</feature>
<feature type="non-terminal residue" evidence="3">
    <location>
        <position position="729"/>
    </location>
</feature>
<dbReference type="InterPro" id="IPR047589">
    <property type="entry name" value="DUF11_rpt"/>
</dbReference>
<reference evidence="4" key="1">
    <citation type="submission" date="2016-11" db="EMBL/GenBank/DDBJ databases">
        <authorList>
            <person name="Varghese N."/>
            <person name="Submissions S."/>
        </authorList>
    </citation>
    <scope>NUCLEOTIDE SEQUENCE [LARGE SCALE GENOMIC DNA]</scope>
    <source>
        <strain evidence="4">DSM 19858</strain>
    </source>
</reference>
<dbReference type="OrthoDB" id="1236981at2"/>
<dbReference type="NCBIfam" id="TIGR01451">
    <property type="entry name" value="B_ant_repeat"/>
    <property type="match status" value="1"/>
</dbReference>
<gene>
    <name evidence="3" type="ORF">SAMN04488513_103216</name>
</gene>
<keyword evidence="4" id="KW-1185">Reference proteome</keyword>
<feature type="region of interest" description="Disordered" evidence="1">
    <location>
        <begin position="331"/>
        <end position="361"/>
    </location>
</feature>
<dbReference type="AlphaFoldDB" id="A0A1M6HWS9"/>
<evidence type="ECO:0000256" key="1">
    <source>
        <dbReference type="SAM" id="MobiDB-lite"/>
    </source>
</evidence>
<dbReference type="Pfam" id="PF24346">
    <property type="entry name" value="DUF7507"/>
    <property type="match status" value="1"/>
</dbReference>
<dbReference type="InterPro" id="IPR055354">
    <property type="entry name" value="DUF7507"/>
</dbReference>
<name>A0A1M6HWS9_9FLAO</name>
<dbReference type="Gene3D" id="2.60.40.3440">
    <property type="match status" value="1"/>
</dbReference>
<dbReference type="STRING" id="192903.SAMN04488513_103216"/>
<sequence length="729" mass="73639">MLVQVARAQQTTGWAPVSSSVWESVTDDGWVRVEARVSGGASIDGLETMGCTSAATYSDPNVFGSPSLEISASSSATGNISFHFFDASTGDPVYIVNPILHVDKVGTYSVLPILGGGSATGNFNITNGTWTELESNGPIFQSTPTRFNIDDDALLASIGGECEDGINNGTGGGSLRVDKVINSLEMEVDVTGGLLSLLGLVPAIDEVEFVLTDLIIADPKIEATKTVVENFSDPVSTGDTVDYTITIENTGNTTLDNISLTDTFSDIDTNPLTLTSGPTFVSASGGSAEGSLEAGETATYSASFSLTDPVLQVGGVVNQISVLADSPYGTNDVSDLSDDGIDSNGNTEDDPTISYFPTTTDDTASVCEEGSIDIDVLSNDDFGGNGPSSGSIFIISPASGGTAVVNDNGSPANPTDDYITYTSSTGYTGSDSFVYGISDSKGYAQHATVTITEQKAPNAGADGTLTICAGSTVTEAQLFAQLDGSPDLGGTWSPALAGAGTYTYTVPATSPCTVDDTAEVVVTNQAPPNAGSDGTLTICAGTTVTEGQLFAQLGGSPNPGGTWSPALAGAGTYTYTVPATSPCTLDDTAEVVVTDQAAPNAGSDGTLTICAGTTVTEGQLFAQLGGSANPGGTWSPALAGAGTYTYTVPATSPCTVDDTAEVVVTEQAAPNAGSDGTLTICAGTTVTEGQLFAQLGAHDAGGTWSPALAGAGTYTYTVPATSPCTMDDT</sequence>
<proteinExistence type="predicted"/>
<accession>A0A1M6HWS9</accession>
<dbReference type="EMBL" id="FQYU01000003">
    <property type="protein sequence ID" value="SHJ26588.1"/>
    <property type="molecule type" value="Genomic_DNA"/>
</dbReference>
<protein>
    <submittedName>
        <fullName evidence="3">Conserved repeat domain-containing protein</fullName>
    </submittedName>
</protein>
<evidence type="ECO:0000259" key="2">
    <source>
        <dbReference type="Pfam" id="PF24346"/>
    </source>
</evidence>
<dbReference type="Proteomes" id="UP000184543">
    <property type="component" value="Unassembled WGS sequence"/>
</dbReference>